<comment type="caution">
    <text evidence="1">The sequence shown here is derived from an EMBL/GenBank/DDBJ whole genome shotgun (WGS) entry which is preliminary data.</text>
</comment>
<reference evidence="1" key="1">
    <citation type="journal article" date="2023" name="IScience">
        <title>Live-bearing cockroach genome reveals convergent evolutionary mechanisms linked to viviparity in insects and beyond.</title>
        <authorList>
            <person name="Fouks B."/>
            <person name="Harrison M.C."/>
            <person name="Mikhailova A.A."/>
            <person name="Marchal E."/>
            <person name="English S."/>
            <person name="Carruthers M."/>
            <person name="Jennings E.C."/>
            <person name="Chiamaka E.L."/>
            <person name="Frigard R.A."/>
            <person name="Pippel M."/>
            <person name="Attardo G.M."/>
            <person name="Benoit J.B."/>
            <person name="Bornberg-Bauer E."/>
            <person name="Tobe S.S."/>
        </authorList>
    </citation>
    <scope>NUCLEOTIDE SEQUENCE</scope>
    <source>
        <strain evidence="1">Stay&amp;Tobe</strain>
    </source>
</reference>
<evidence type="ECO:0000313" key="1">
    <source>
        <dbReference type="EMBL" id="KAJ9590312.1"/>
    </source>
</evidence>
<sequence>MLCFVIYTKQEQRSWLKIQCSRGRTARQCHEGLVEAFAETALPYRTVRTHTVNPLSDLYHRWEWEVLFHLP</sequence>
<protein>
    <submittedName>
        <fullName evidence="1">Uncharacterized protein</fullName>
    </submittedName>
</protein>
<evidence type="ECO:0000313" key="2">
    <source>
        <dbReference type="Proteomes" id="UP001233999"/>
    </source>
</evidence>
<name>A0AAD8A202_DIPPU</name>
<gene>
    <name evidence="1" type="ORF">L9F63_027850</name>
</gene>
<proteinExistence type="predicted"/>
<dbReference type="Proteomes" id="UP001233999">
    <property type="component" value="Unassembled WGS sequence"/>
</dbReference>
<keyword evidence="2" id="KW-1185">Reference proteome</keyword>
<reference evidence="1" key="2">
    <citation type="submission" date="2023-05" db="EMBL/GenBank/DDBJ databases">
        <authorList>
            <person name="Fouks B."/>
        </authorList>
    </citation>
    <scope>NUCLEOTIDE SEQUENCE</scope>
    <source>
        <strain evidence="1">Stay&amp;Tobe</strain>
        <tissue evidence="1">Testes</tissue>
    </source>
</reference>
<organism evidence="1 2">
    <name type="scientific">Diploptera punctata</name>
    <name type="common">Pacific beetle cockroach</name>
    <dbReference type="NCBI Taxonomy" id="6984"/>
    <lineage>
        <taxon>Eukaryota</taxon>
        <taxon>Metazoa</taxon>
        <taxon>Ecdysozoa</taxon>
        <taxon>Arthropoda</taxon>
        <taxon>Hexapoda</taxon>
        <taxon>Insecta</taxon>
        <taxon>Pterygota</taxon>
        <taxon>Neoptera</taxon>
        <taxon>Polyneoptera</taxon>
        <taxon>Dictyoptera</taxon>
        <taxon>Blattodea</taxon>
        <taxon>Blaberoidea</taxon>
        <taxon>Blaberidae</taxon>
        <taxon>Diplopterinae</taxon>
        <taxon>Diploptera</taxon>
    </lineage>
</organism>
<accession>A0AAD8A202</accession>
<dbReference type="AlphaFoldDB" id="A0AAD8A202"/>
<dbReference type="EMBL" id="JASPKZ010004387">
    <property type="protein sequence ID" value="KAJ9590312.1"/>
    <property type="molecule type" value="Genomic_DNA"/>
</dbReference>